<protein>
    <submittedName>
        <fullName evidence="1">Uncharacterized protein</fullName>
    </submittedName>
</protein>
<dbReference type="EMBL" id="SGXA01000001">
    <property type="protein sequence ID" value="RZS76182.1"/>
    <property type="molecule type" value="Genomic_DNA"/>
</dbReference>
<reference evidence="1 2" key="1">
    <citation type="submission" date="2019-02" db="EMBL/GenBank/DDBJ databases">
        <title>Genomic Encyclopedia of Type Strains, Phase IV (KMG-IV): sequencing the most valuable type-strain genomes for metagenomic binning, comparative biology and taxonomic classification.</title>
        <authorList>
            <person name="Goeker M."/>
        </authorList>
    </citation>
    <scope>NUCLEOTIDE SEQUENCE [LARGE SCALE GENOMIC DNA]</scope>
    <source>
        <strain evidence="1 2">DSM 18116</strain>
    </source>
</reference>
<sequence>MARQSGKTKLVGRIGDVVYYKMDGKYYARAVSSLSGRRVKRDPKFKRTMEFAKLFGIASKLASELHRSLPFEKRSHKLYRKMTGRAYQLLKNEMEQAAVTIELKKQFWPEDNKQIVQEKVELFIPVPQKQDNNNKLLCELQSIPNGKTASQNLLSPETRRQLLPYHLWLAYFRKQGLFNIKAFDQSINFLEVVRTKDQDAFKSQDPHFFIRIEPKRLQPFSQQFDKRCRLLHFFGIGKMAGGIVMLPDHKPMSAGNSLEVILTEAGQDGP</sequence>
<dbReference type="OrthoDB" id="672632at2"/>
<comment type="caution">
    <text evidence="1">The sequence shown here is derived from an EMBL/GenBank/DDBJ whole genome shotgun (WGS) entry which is preliminary data.</text>
</comment>
<evidence type="ECO:0000313" key="2">
    <source>
        <dbReference type="Proteomes" id="UP000293874"/>
    </source>
</evidence>
<name>A0A4Q7N569_9BACT</name>
<proteinExistence type="predicted"/>
<dbReference type="AlphaFoldDB" id="A0A4Q7N569"/>
<dbReference type="Proteomes" id="UP000293874">
    <property type="component" value="Unassembled WGS sequence"/>
</dbReference>
<gene>
    <name evidence="1" type="ORF">EV199_2061</name>
</gene>
<accession>A0A4Q7N569</accession>
<dbReference type="RefSeq" id="WP_130540496.1">
    <property type="nucleotide sequence ID" value="NZ_CP042431.1"/>
</dbReference>
<organism evidence="1 2">
    <name type="scientific">Pseudobacter ginsenosidimutans</name>
    <dbReference type="NCBI Taxonomy" id="661488"/>
    <lineage>
        <taxon>Bacteria</taxon>
        <taxon>Pseudomonadati</taxon>
        <taxon>Bacteroidota</taxon>
        <taxon>Chitinophagia</taxon>
        <taxon>Chitinophagales</taxon>
        <taxon>Chitinophagaceae</taxon>
        <taxon>Pseudobacter</taxon>
    </lineage>
</organism>
<keyword evidence="2" id="KW-1185">Reference proteome</keyword>
<evidence type="ECO:0000313" key="1">
    <source>
        <dbReference type="EMBL" id="RZS76182.1"/>
    </source>
</evidence>